<evidence type="ECO:0000256" key="1">
    <source>
        <dbReference type="SAM" id="MobiDB-lite"/>
    </source>
</evidence>
<accession>A0A4D4J324</accession>
<feature type="transmembrane region" description="Helical" evidence="2">
    <location>
        <begin position="293"/>
        <end position="312"/>
    </location>
</feature>
<keyword evidence="3" id="KW-0732">Signal</keyword>
<dbReference type="EMBL" id="BJFL01000010">
    <property type="protein sequence ID" value="GDY30891.1"/>
    <property type="molecule type" value="Genomic_DNA"/>
</dbReference>
<keyword evidence="2" id="KW-0472">Membrane</keyword>
<evidence type="ECO:0000256" key="2">
    <source>
        <dbReference type="SAM" id="Phobius"/>
    </source>
</evidence>
<dbReference type="Proteomes" id="UP000298860">
    <property type="component" value="Unassembled WGS sequence"/>
</dbReference>
<comment type="caution">
    <text evidence="4">The sequence shown here is derived from an EMBL/GenBank/DDBJ whole genome shotgun (WGS) entry which is preliminary data.</text>
</comment>
<sequence length="325" mass="31050">MRARLGRLVATAAVVIAASSVGAAVGTEPAAAAAPIVVGSCSTSAQGAPGQPVSLSPAAVVEPIVTVIDALPGGSLVAGSFRQAFLALPPIPIGAIPSGQGYISGATIANQVVAQLGKTPLGALLTPVSNGVRQVLTSACGIAVTGVNAAAGQVQAGASAAASAVQQGTAALSPPSQSSGGPGSGQQSPPASPGAAQPGGSGFAAVGGYSPGGAPLYDFGGGLVGTGRASPFNYGDLPFAIPGDWAPSPGLLYGNEVPGYAPQLGTLGAAQDDVRTAAGGAQALNPVRDDNRVGAPVLLAVVMLSCVTAALVRRWVLTRAAAATG</sequence>
<feature type="chain" id="PRO_5020233878" description="Lipoprotein" evidence="3">
    <location>
        <begin position="24"/>
        <end position="325"/>
    </location>
</feature>
<evidence type="ECO:0008006" key="6">
    <source>
        <dbReference type="Google" id="ProtNLM"/>
    </source>
</evidence>
<evidence type="ECO:0000313" key="5">
    <source>
        <dbReference type="Proteomes" id="UP000298860"/>
    </source>
</evidence>
<protein>
    <recommendedName>
        <fullName evidence="6">Lipoprotein</fullName>
    </recommendedName>
</protein>
<dbReference type="AlphaFoldDB" id="A0A4D4J324"/>
<evidence type="ECO:0000256" key="3">
    <source>
        <dbReference type="SAM" id="SignalP"/>
    </source>
</evidence>
<proteinExistence type="predicted"/>
<feature type="compositionally biased region" description="Low complexity" evidence="1">
    <location>
        <begin position="168"/>
        <end position="196"/>
    </location>
</feature>
<feature type="signal peptide" evidence="3">
    <location>
        <begin position="1"/>
        <end position="23"/>
    </location>
</feature>
<reference evidence="5" key="1">
    <citation type="submission" date="2019-04" db="EMBL/GenBank/DDBJ databases">
        <title>Draft genome sequence of Pseudonocardiaceae bacterium SL3-2-4.</title>
        <authorList>
            <person name="Ningsih F."/>
            <person name="Yokota A."/>
            <person name="Sakai Y."/>
            <person name="Nanatani K."/>
            <person name="Yabe S."/>
            <person name="Oetari A."/>
            <person name="Sjamsuridzal W."/>
        </authorList>
    </citation>
    <scope>NUCLEOTIDE SEQUENCE [LARGE SCALE GENOMIC DNA]</scope>
    <source>
        <strain evidence="5">SL3-2-4</strain>
    </source>
</reference>
<keyword evidence="2" id="KW-0812">Transmembrane</keyword>
<gene>
    <name evidence="4" type="ORF">GTS_25240</name>
</gene>
<feature type="region of interest" description="Disordered" evidence="1">
    <location>
        <begin position="168"/>
        <end position="203"/>
    </location>
</feature>
<name>A0A4D4J324_9PSEU</name>
<organism evidence="4 5">
    <name type="scientific">Gandjariella thermophila</name>
    <dbReference type="NCBI Taxonomy" id="1931992"/>
    <lineage>
        <taxon>Bacteria</taxon>
        <taxon>Bacillati</taxon>
        <taxon>Actinomycetota</taxon>
        <taxon>Actinomycetes</taxon>
        <taxon>Pseudonocardiales</taxon>
        <taxon>Pseudonocardiaceae</taxon>
        <taxon>Gandjariella</taxon>
    </lineage>
</organism>
<keyword evidence="2" id="KW-1133">Transmembrane helix</keyword>
<dbReference type="OrthoDB" id="3691936at2"/>
<evidence type="ECO:0000313" key="4">
    <source>
        <dbReference type="EMBL" id="GDY30891.1"/>
    </source>
</evidence>
<keyword evidence="5" id="KW-1185">Reference proteome</keyword>